<comment type="caution">
    <text evidence="2">The sequence shown here is derived from an EMBL/GenBank/DDBJ whole genome shotgun (WGS) entry which is preliminary data.</text>
</comment>
<dbReference type="Proteomes" id="UP001501161">
    <property type="component" value="Unassembled WGS sequence"/>
</dbReference>
<dbReference type="InterPro" id="IPR036390">
    <property type="entry name" value="WH_DNA-bd_sf"/>
</dbReference>
<comment type="similarity">
    <text evidence="1">Belongs to the ROK (NagC/XylR) family.</text>
</comment>
<dbReference type="Gene3D" id="1.10.10.10">
    <property type="entry name" value="Winged helix-like DNA-binding domain superfamily/Winged helix DNA-binding domain"/>
    <property type="match status" value="1"/>
</dbReference>
<proteinExistence type="inferred from homology"/>
<dbReference type="SUPFAM" id="SSF53067">
    <property type="entry name" value="Actin-like ATPase domain"/>
    <property type="match status" value="2"/>
</dbReference>
<sequence length="418" mass="43666">MSNLHQSVSDQGLAHPDVRRSNLGLALRHLRDHGPRSRASLATDLGMTRSTVSTLVSELIERRLLTDGQLVQSGVGRPSTAVELDGRGVCGIGAEINVNHVSTMALDLRGDVVEERKLALDARSLDASLVLGHLADLVRETVAGLDERGATTVGLTVGVAGLYDQTRDMLTHGPNLGWYDVPVGAILRRDLGAAFPVVVDNEGNLAAAAEVTPGDPGRQDILVLHGEIGVGGGIVSGGRLLRGSHGYAGEFGHMIVEPGGRQCGCGRQGCWETVSGLRALLEMAADPDDPIRNPAMALDDRLAEINRRAHLSDARTLQALEDVGAWVGLGAAILANALNPATIVLTGYYAAVGHHMRSAIERELRAGVLAPDSGGTRVELSTLGFRAAVRGGATASLESVFADPTQVPRRAAVAGAVV</sequence>
<reference evidence="3" key="1">
    <citation type="journal article" date="2019" name="Int. J. Syst. Evol. Microbiol.">
        <title>The Global Catalogue of Microorganisms (GCM) 10K type strain sequencing project: providing services to taxonomists for standard genome sequencing and annotation.</title>
        <authorList>
            <consortium name="The Broad Institute Genomics Platform"/>
            <consortium name="The Broad Institute Genome Sequencing Center for Infectious Disease"/>
            <person name="Wu L."/>
            <person name="Ma J."/>
        </authorList>
    </citation>
    <scope>NUCLEOTIDE SEQUENCE [LARGE SCALE GENOMIC DNA]</scope>
    <source>
        <strain evidence="3">JCM 13813</strain>
    </source>
</reference>
<keyword evidence="3" id="KW-1185">Reference proteome</keyword>
<dbReference type="PANTHER" id="PTHR18964">
    <property type="entry name" value="ROK (REPRESSOR, ORF, KINASE) FAMILY"/>
    <property type="match status" value="1"/>
</dbReference>
<dbReference type="Pfam" id="PF00480">
    <property type="entry name" value="ROK"/>
    <property type="match status" value="1"/>
</dbReference>
<dbReference type="InterPro" id="IPR000600">
    <property type="entry name" value="ROK"/>
</dbReference>
<dbReference type="PANTHER" id="PTHR18964:SF149">
    <property type="entry name" value="BIFUNCTIONAL UDP-N-ACETYLGLUCOSAMINE 2-EPIMERASE_N-ACETYLMANNOSAMINE KINASE"/>
    <property type="match status" value="1"/>
</dbReference>
<dbReference type="EMBL" id="BAAAMQ010000017">
    <property type="protein sequence ID" value="GAA2116198.1"/>
    <property type="molecule type" value="Genomic_DNA"/>
</dbReference>
<evidence type="ECO:0000256" key="1">
    <source>
        <dbReference type="ARBA" id="ARBA00006479"/>
    </source>
</evidence>
<protein>
    <submittedName>
        <fullName evidence="2">ROK family transcriptional regulator</fullName>
    </submittedName>
</protein>
<accession>A0ABP5JF48</accession>
<name>A0ABP5JF48_9ACTN</name>
<gene>
    <name evidence="2" type="ORF">GCM10009726_35520</name>
</gene>
<evidence type="ECO:0000313" key="2">
    <source>
        <dbReference type="EMBL" id="GAA2116198.1"/>
    </source>
</evidence>
<dbReference type="Gene3D" id="3.30.420.40">
    <property type="match status" value="2"/>
</dbReference>
<evidence type="ECO:0000313" key="3">
    <source>
        <dbReference type="Proteomes" id="UP001501161"/>
    </source>
</evidence>
<dbReference type="SUPFAM" id="SSF46785">
    <property type="entry name" value="Winged helix' DNA-binding domain"/>
    <property type="match status" value="1"/>
</dbReference>
<dbReference type="InterPro" id="IPR043129">
    <property type="entry name" value="ATPase_NBD"/>
</dbReference>
<dbReference type="RefSeq" id="WP_231250863.1">
    <property type="nucleotide sequence ID" value="NZ_BAAAMQ010000017.1"/>
</dbReference>
<organism evidence="2 3">
    <name type="scientific">Nocardioides furvisabuli</name>
    <dbReference type="NCBI Taxonomy" id="375542"/>
    <lineage>
        <taxon>Bacteria</taxon>
        <taxon>Bacillati</taxon>
        <taxon>Actinomycetota</taxon>
        <taxon>Actinomycetes</taxon>
        <taxon>Propionibacteriales</taxon>
        <taxon>Nocardioidaceae</taxon>
        <taxon>Nocardioides</taxon>
    </lineage>
</organism>
<dbReference type="InterPro" id="IPR036388">
    <property type="entry name" value="WH-like_DNA-bd_sf"/>
</dbReference>